<dbReference type="Proteomes" id="UP001431935">
    <property type="component" value="Chromosome"/>
</dbReference>
<evidence type="ECO:0000259" key="13">
    <source>
        <dbReference type="Pfam" id="PF02882"/>
    </source>
</evidence>
<keyword evidence="6 11" id="KW-0521">NADP</keyword>
<evidence type="ECO:0000256" key="5">
    <source>
        <dbReference type="ARBA" id="ARBA00022801"/>
    </source>
</evidence>
<dbReference type="PROSITE" id="PS00767">
    <property type="entry name" value="THF_DHG_CYH_2"/>
    <property type="match status" value="1"/>
</dbReference>
<dbReference type="EC" id="3.5.4.9" evidence="11"/>
<keyword evidence="2 11" id="KW-0554">One-carbon metabolism</keyword>
<dbReference type="SUPFAM" id="SSF51735">
    <property type="entry name" value="NAD(P)-binding Rossmann-fold domains"/>
    <property type="match status" value="1"/>
</dbReference>
<feature type="binding site" evidence="11">
    <location>
        <position position="228"/>
    </location>
    <ligand>
        <name>NADP(+)</name>
        <dbReference type="ChEBI" id="CHEBI:58349"/>
    </ligand>
</feature>
<comment type="function">
    <text evidence="11">Catalyzes the oxidation of 5,10-methylenetetrahydrofolate to 5,10-methenyltetrahydrofolate and then the hydrolysis of 5,10-methenyltetrahydrofolate to 10-formyltetrahydrofolate.</text>
</comment>
<evidence type="ECO:0000313" key="15">
    <source>
        <dbReference type="Proteomes" id="UP001431935"/>
    </source>
</evidence>
<evidence type="ECO:0000256" key="1">
    <source>
        <dbReference type="ARBA" id="ARBA00004777"/>
    </source>
</evidence>
<feature type="domain" description="Tetrahydrofolate dehydrogenase/cyclohydrolase catalytic" evidence="12">
    <location>
        <begin position="5"/>
        <end position="118"/>
    </location>
</feature>
<comment type="similarity">
    <text evidence="11">Belongs to the tetrahydrofolate dehydrogenase/cyclohydrolase family.</text>
</comment>
<comment type="subunit">
    <text evidence="11">Homodimer.</text>
</comment>
<comment type="catalytic activity">
    <reaction evidence="11">
        <text>(6R)-5,10-methenyltetrahydrofolate + H2O = (6R)-10-formyltetrahydrofolate + H(+)</text>
        <dbReference type="Rhea" id="RHEA:23700"/>
        <dbReference type="ChEBI" id="CHEBI:15377"/>
        <dbReference type="ChEBI" id="CHEBI:15378"/>
        <dbReference type="ChEBI" id="CHEBI:57455"/>
        <dbReference type="ChEBI" id="CHEBI:195366"/>
        <dbReference type="EC" id="3.5.4.9"/>
    </reaction>
</comment>
<accession>A0ABZ2AN37</accession>
<evidence type="ECO:0000256" key="3">
    <source>
        <dbReference type="ARBA" id="ARBA00022605"/>
    </source>
</evidence>
<dbReference type="Pfam" id="PF02882">
    <property type="entry name" value="THF_DHG_CYH_C"/>
    <property type="match status" value="1"/>
</dbReference>
<dbReference type="InterPro" id="IPR020867">
    <property type="entry name" value="THF_DH/CycHdrlase_CS"/>
</dbReference>
<dbReference type="InterPro" id="IPR000672">
    <property type="entry name" value="THF_DH/CycHdrlase"/>
</dbReference>
<feature type="domain" description="Tetrahydrofolate dehydrogenase/cyclohydrolase NAD(P)-binding" evidence="13">
    <location>
        <begin position="138"/>
        <end position="278"/>
    </location>
</feature>
<dbReference type="PANTHER" id="PTHR48099:SF5">
    <property type="entry name" value="C-1-TETRAHYDROFOLATE SYNTHASE, CYTOPLASMIC"/>
    <property type="match status" value="1"/>
</dbReference>
<dbReference type="SUPFAM" id="SSF53223">
    <property type="entry name" value="Aminoacid dehydrogenase-like, N-terminal domain"/>
    <property type="match status" value="1"/>
</dbReference>
<evidence type="ECO:0000313" key="14">
    <source>
        <dbReference type="EMBL" id="WVN21561.1"/>
    </source>
</evidence>
<dbReference type="Gene3D" id="3.40.50.720">
    <property type="entry name" value="NAD(P)-binding Rossmann-like Domain"/>
    <property type="match status" value="1"/>
</dbReference>
<keyword evidence="5 11" id="KW-0378">Hydrolase</keyword>
<comment type="pathway">
    <text evidence="1 11">One-carbon metabolism; tetrahydrofolate interconversion.</text>
</comment>
<evidence type="ECO:0000256" key="10">
    <source>
        <dbReference type="ARBA" id="ARBA00023268"/>
    </source>
</evidence>
<reference evidence="14" key="1">
    <citation type="submission" date="2024-01" db="EMBL/GenBank/DDBJ databases">
        <title>Complete genome sequence of Mycoplasma gateae strain 3700.</title>
        <authorList>
            <person name="Spergser J."/>
        </authorList>
    </citation>
    <scope>NUCLEOTIDE SEQUENCE [LARGE SCALE GENOMIC DNA]</scope>
    <source>
        <strain evidence="14">3700</strain>
    </source>
</reference>
<keyword evidence="8 11" id="KW-0368">Histidine biosynthesis</keyword>
<dbReference type="Gene3D" id="3.40.50.10860">
    <property type="entry name" value="Leucine Dehydrogenase, chain A, domain 1"/>
    <property type="match status" value="1"/>
</dbReference>
<dbReference type="RefSeq" id="WP_330463592.1">
    <property type="nucleotide sequence ID" value="NZ_CP143578.1"/>
</dbReference>
<dbReference type="EC" id="1.5.1.5" evidence="11"/>
<dbReference type="PANTHER" id="PTHR48099">
    <property type="entry name" value="C-1-TETRAHYDROFOLATE SYNTHASE, CYTOPLASMIC-RELATED"/>
    <property type="match status" value="1"/>
</dbReference>
<dbReference type="HAMAP" id="MF_01576">
    <property type="entry name" value="THF_DHG_CYH"/>
    <property type="match status" value="1"/>
</dbReference>
<keyword evidence="3 11" id="KW-0028">Amino-acid biosynthesis</keyword>
<evidence type="ECO:0000256" key="7">
    <source>
        <dbReference type="ARBA" id="ARBA00023002"/>
    </source>
</evidence>
<keyword evidence="9 11" id="KW-0486">Methionine biosynthesis</keyword>
<comment type="catalytic activity">
    <reaction evidence="11">
        <text>(6R)-5,10-methylene-5,6,7,8-tetrahydrofolate + NADP(+) = (6R)-5,10-methenyltetrahydrofolate + NADPH</text>
        <dbReference type="Rhea" id="RHEA:22812"/>
        <dbReference type="ChEBI" id="CHEBI:15636"/>
        <dbReference type="ChEBI" id="CHEBI:57455"/>
        <dbReference type="ChEBI" id="CHEBI:57783"/>
        <dbReference type="ChEBI" id="CHEBI:58349"/>
        <dbReference type="EC" id="1.5.1.5"/>
    </reaction>
</comment>
<keyword evidence="10 11" id="KW-0511">Multifunctional enzyme</keyword>
<evidence type="ECO:0000256" key="2">
    <source>
        <dbReference type="ARBA" id="ARBA00022563"/>
    </source>
</evidence>
<dbReference type="InterPro" id="IPR036291">
    <property type="entry name" value="NAD(P)-bd_dom_sf"/>
</dbReference>
<dbReference type="EMBL" id="CP143578">
    <property type="protein sequence ID" value="WVN21561.1"/>
    <property type="molecule type" value="Genomic_DNA"/>
</dbReference>
<feature type="binding site" evidence="11">
    <location>
        <position position="189"/>
    </location>
    <ligand>
        <name>NADP(+)</name>
        <dbReference type="ChEBI" id="CHEBI:58349"/>
    </ligand>
</feature>
<gene>
    <name evidence="11" type="primary">folD</name>
    <name evidence="14" type="ORF">V2E26_01030</name>
</gene>
<dbReference type="Pfam" id="PF00763">
    <property type="entry name" value="THF_DHG_CYH"/>
    <property type="match status" value="1"/>
</dbReference>
<keyword evidence="7 11" id="KW-0560">Oxidoreductase</keyword>
<dbReference type="InterPro" id="IPR020630">
    <property type="entry name" value="THF_DH/CycHdrlase_cat_dom"/>
</dbReference>
<evidence type="ECO:0000259" key="12">
    <source>
        <dbReference type="Pfam" id="PF00763"/>
    </source>
</evidence>
<sequence length="290" mass="32466">MVKYLNGKETKSKLQEKILKEIKNLAKDNMPILGILQVGNFEESNIYIKHKLNIAQSLGIKTEFIKLKENASEKEIKIAIKKLNKITTGFILQLPLQTKKVKNTDKLLNYINPKKDIDGLGKTNQKSNYIKNEKSFIPATALGIILLLKDYNVDFINKEIGIVGQSKIVGKPLSNYLEQLGCKVRRYDINTPKDDINLNDILIVATGARGCLDNISFKKSVILVDVGIHRLKNNSIVGDINIDNINLDEVSLLTPVPGGIGPMTIIGLMINLIKAYDIQNKTNLYKKIIN</sequence>
<evidence type="ECO:0000256" key="9">
    <source>
        <dbReference type="ARBA" id="ARBA00023167"/>
    </source>
</evidence>
<keyword evidence="15" id="KW-1185">Reference proteome</keyword>
<evidence type="ECO:0000256" key="6">
    <source>
        <dbReference type="ARBA" id="ARBA00022857"/>
    </source>
</evidence>
<dbReference type="InterPro" id="IPR020631">
    <property type="entry name" value="THF_DH/CycHdrlase_NAD-bd_dom"/>
</dbReference>
<evidence type="ECO:0000256" key="11">
    <source>
        <dbReference type="HAMAP-Rule" id="MF_01576"/>
    </source>
</evidence>
<evidence type="ECO:0000256" key="8">
    <source>
        <dbReference type="ARBA" id="ARBA00023102"/>
    </source>
</evidence>
<proteinExistence type="inferred from homology"/>
<organism evidence="14 15">
    <name type="scientific">Metamycoplasma gateae</name>
    <dbReference type="NCBI Taxonomy" id="35769"/>
    <lineage>
        <taxon>Bacteria</taxon>
        <taxon>Bacillati</taxon>
        <taxon>Mycoplasmatota</taxon>
        <taxon>Mycoplasmoidales</taxon>
        <taxon>Metamycoplasmataceae</taxon>
        <taxon>Metamycoplasma</taxon>
    </lineage>
</organism>
<protein>
    <recommendedName>
        <fullName evidence="11">Bifunctional protein FolD</fullName>
    </recommendedName>
    <domain>
        <recommendedName>
            <fullName evidence="11">Methylenetetrahydrofolate dehydrogenase</fullName>
            <ecNumber evidence="11">1.5.1.5</ecNumber>
        </recommendedName>
    </domain>
    <domain>
        <recommendedName>
            <fullName evidence="11">Methenyltetrahydrofolate cyclohydrolase</fullName>
            <ecNumber evidence="11">3.5.4.9</ecNumber>
        </recommendedName>
    </domain>
</protein>
<dbReference type="PRINTS" id="PR00085">
    <property type="entry name" value="THFDHDRGNASE"/>
</dbReference>
<evidence type="ECO:0000256" key="4">
    <source>
        <dbReference type="ARBA" id="ARBA00022755"/>
    </source>
</evidence>
<feature type="binding site" evidence="11">
    <location>
        <begin position="164"/>
        <end position="166"/>
    </location>
    <ligand>
        <name>NADP(+)</name>
        <dbReference type="ChEBI" id="CHEBI:58349"/>
    </ligand>
</feature>
<dbReference type="InterPro" id="IPR046346">
    <property type="entry name" value="Aminoacid_DH-like_N_sf"/>
</dbReference>
<keyword evidence="4 11" id="KW-0658">Purine biosynthesis</keyword>
<name>A0ABZ2AN37_9BACT</name>